<name>A0A2A9DZQ5_9MICO</name>
<gene>
    <name evidence="3" type="ORF">ATJ78_3068</name>
</gene>
<evidence type="ECO:0000256" key="1">
    <source>
        <dbReference type="ARBA" id="ARBA00006479"/>
    </source>
</evidence>
<dbReference type="AlphaFoldDB" id="A0A2A9DZQ5"/>
<organism evidence="3 4">
    <name type="scientific">Paramicrobacterium agarici</name>
    <dbReference type="NCBI Taxonomy" id="630514"/>
    <lineage>
        <taxon>Bacteria</taxon>
        <taxon>Bacillati</taxon>
        <taxon>Actinomycetota</taxon>
        <taxon>Actinomycetes</taxon>
        <taxon>Micrococcales</taxon>
        <taxon>Microbacteriaceae</taxon>
        <taxon>Paramicrobacterium</taxon>
    </lineage>
</organism>
<dbReference type="Gene3D" id="3.30.420.40">
    <property type="match status" value="2"/>
</dbReference>
<proteinExistence type="inferred from homology"/>
<dbReference type="SUPFAM" id="SSF53067">
    <property type="entry name" value="Actin-like ATPase domain"/>
    <property type="match status" value="1"/>
</dbReference>
<keyword evidence="3" id="KW-0418">Kinase</keyword>
<dbReference type="Pfam" id="PF00480">
    <property type="entry name" value="ROK"/>
    <property type="match status" value="1"/>
</dbReference>
<keyword evidence="3" id="KW-0808">Transferase</keyword>
<dbReference type="SMART" id="SM00419">
    <property type="entry name" value="HTH_CRP"/>
    <property type="match status" value="1"/>
</dbReference>
<dbReference type="EMBL" id="PDJE01000001">
    <property type="protein sequence ID" value="PFG32084.1"/>
    <property type="molecule type" value="Genomic_DNA"/>
</dbReference>
<dbReference type="GO" id="GO:0003677">
    <property type="term" value="F:DNA binding"/>
    <property type="evidence" value="ECO:0007669"/>
    <property type="project" value="InterPro"/>
</dbReference>
<dbReference type="InterPro" id="IPR043129">
    <property type="entry name" value="ATPase_NBD"/>
</dbReference>
<evidence type="ECO:0000259" key="2">
    <source>
        <dbReference type="SMART" id="SM00419"/>
    </source>
</evidence>
<dbReference type="PANTHER" id="PTHR18964">
    <property type="entry name" value="ROK (REPRESSOR, ORF, KINASE) FAMILY"/>
    <property type="match status" value="1"/>
</dbReference>
<dbReference type="Proteomes" id="UP000221369">
    <property type="component" value="Unassembled WGS sequence"/>
</dbReference>
<sequence length="405" mass="43138">MRPATHKASTATSNTVSRVNRTAIIEALRNRGPLSRQQIGEATGLSPATVNRLTANLIDEGLVARQGQIPSTGGRPSVLLSYTGNKQLVACIQMRADSSRGALIDFDSHFVHRIDVSFEDLPPAGAPTDIETDERVTRTLALLDELIETADERGTPCVSVGVSVPGVVMQPEGRVAHLPEMGWPEFPLKKLFAARTELPIVMENDANALAVGELQHGAGRGVRSLVAVHLENGLGAGIISNGRIHHGYRFEAGEIGYLLMEPASLEKSYSVLGDLEDRVGSVALTRKARSRGLDVPEGHLLMADEIFDRAVQGEAVAVEMTSEILDMVAIAIGAMSIILDPEVIVLGSGLASHVDMAIPAIEERLAGRIIRVPHLEPATFVDDGVLVGIAELAALEVRGFTYVAG</sequence>
<comment type="similarity">
    <text evidence="1">Belongs to the ROK (NagC/XylR) family.</text>
</comment>
<dbReference type="Pfam" id="PF13412">
    <property type="entry name" value="HTH_24"/>
    <property type="match status" value="1"/>
</dbReference>
<reference evidence="3 4" key="1">
    <citation type="submission" date="2017-10" db="EMBL/GenBank/DDBJ databases">
        <title>Sequencing the genomes of 1000 actinobacteria strains.</title>
        <authorList>
            <person name="Klenk H.-P."/>
        </authorList>
    </citation>
    <scope>NUCLEOTIDE SEQUENCE [LARGE SCALE GENOMIC DNA]</scope>
    <source>
        <strain evidence="3 4">DSM 21798</strain>
    </source>
</reference>
<dbReference type="PANTHER" id="PTHR18964:SF149">
    <property type="entry name" value="BIFUNCTIONAL UDP-N-ACETYLGLUCOSAMINE 2-EPIMERASE_N-ACETYLMANNOSAMINE KINASE"/>
    <property type="match status" value="1"/>
</dbReference>
<dbReference type="GO" id="GO:0006355">
    <property type="term" value="P:regulation of DNA-templated transcription"/>
    <property type="evidence" value="ECO:0007669"/>
    <property type="project" value="InterPro"/>
</dbReference>
<dbReference type="InterPro" id="IPR036390">
    <property type="entry name" value="WH_DNA-bd_sf"/>
</dbReference>
<evidence type="ECO:0000313" key="4">
    <source>
        <dbReference type="Proteomes" id="UP000221369"/>
    </source>
</evidence>
<dbReference type="InterPro" id="IPR000600">
    <property type="entry name" value="ROK"/>
</dbReference>
<dbReference type="InterPro" id="IPR036388">
    <property type="entry name" value="WH-like_DNA-bd_sf"/>
</dbReference>
<dbReference type="Gene3D" id="1.10.10.10">
    <property type="entry name" value="Winged helix-like DNA-binding domain superfamily/Winged helix DNA-binding domain"/>
    <property type="match status" value="1"/>
</dbReference>
<dbReference type="GO" id="GO:0016301">
    <property type="term" value="F:kinase activity"/>
    <property type="evidence" value="ECO:0007669"/>
    <property type="project" value="UniProtKB-KW"/>
</dbReference>
<dbReference type="SUPFAM" id="SSF46785">
    <property type="entry name" value="Winged helix' DNA-binding domain"/>
    <property type="match status" value="1"/>
</dbReference>
<dbReference type="RefSeq" id="WP_098409432.1">
    <property type="nucleotide sequence ID" value="NZ_PDJE01000001.1"/>
</dbReference>
<keyword evidence="4" id="KW-1185">Reference proteome</keyword>
<feature type="domain" description="HTH crp-type" evidence="2">
    <location>
        <begin position="26"/>
        <end position="71"/>
    </location>
</feature>
<dbReference type="InterPro" id="IPR012318">
    <property type="entry name" value="HTH_CRP"/>
</dbReference>
<dbReference type="CDD" id="cd00092">
    <property type="entry name" value="HTH_CRP"/>
    <property type="match status" value="1"/>
</dbReference>
<evidence type="ECO:0000313" key="3">
    <source>
        <dbReference type="EMBL" id="PFG32084.1"/>
    </source>
</evidence>
<comment type="caution">
    <text evidence="3">The sequence shown here is derived from an EMBL/GenBank/DDBJ whole genome shotgun (WGS) entry which is preliminary data.</text>
</comment>
<protein>
    <submittedName>
        <fullName evidence="3">Putative NBD/HSP70 family sugar kinase</fullName>
    </submittedName>
</protein>
<accession>A0A2A9DZQ5</accession>